<dbReference type="InterPro" id="IPR050570">
    <property type="entry name" value="Cell_wall_metabolism_enzyme"/>
</dbReference>
<dbReference type="FunFam" id="2.70.70.10:FF:000013">
    <property type="entry name" value="Peptidase family M23"/>
    <property type="match status" value="1"/>
</dbReference>
<feature type="compositionally biased region" description="Basic residues" evidence="1">
    <location>
        <begin position="64"/>
        <end position="75"/>
    </location>
</feature>
<organism evidence="3 4">
    <name type="scientific">Allostreptomyces psammosilenae</name>
    <dbReference type="NCBI Taxonomy" id="1892865"/>
    <lineage>
        <taxon>Bacteria</taxon>
        <taxon>Bacillati</taxon>
        <taxon>Actinomycetota</taxon>
        <taxon>Actinomycetes</taxon>
        <taxon>Kitasatosporales</taxon>
        <taxon>Streptomycetaceae</taxon>
        <taxon>Allostreptomyces</taxon>
    </lineage>
</organism>
<dbReference type="Proteomes" id="UP000567795">
    <property type="component" value="Unassembled WGS sequence"/>
</dbReference>
<proteinExistence type="predicted"/>
<dbReference type="GO" id="GO:0004222">
    <property type="term" value="F:metalloendopeptidase activity"/>
    <property type="evidence" value="ECO:0007669"/>
    <property type="project" value="TreeGrafter"/>
</dbReference>
<dbReference type="PANTHER" id="PTHR21666">
    <property type="entry name" value="PEPTIDASE-RELATED"/>
    <property type="match status" value="1"/>
</dbReference>
<feature type="compositionally biased region" description="Polar residues" evidence="1">
    <location>
        <begin position="154"/>
        <end position="168"/>
    </location>
</feature>
<feature type="region of interest" description="Disordered" evidence="1">
    <location>
        <begin position="149"/>
        <end position="170"/>
    </location>
</feature>
<dbReference type="AlphaFoldDB" id="A0A852ZRT0"/>
<reference evidence="3 4" key="1">
    <citation type="submission" date="2020-07" db="EMBL/GenBank/DDBJ databases">
        <title>Sequencing the genomes of 1000 actinobacteria strains.</title>
        <authorList>
            <person name="Klenk H.-P."/>
        </authorList>
    </citation>
    <scope>NUCLEOTIDE SEQUENCE [LARGE SCALE GENOMIC DNA]</scope>
    <source>
        <strain evidence="3 4">DSM 42178</strain>
    </source>
</reference>
<dbReference type="Gene3D" id="2.70.70.10">
    <property type="entry name" value="Glucose Permease (Domain IIA)"/>
    <property type="match status" value="1"/>
</dbReference>
<dbReference type="CDD" id="cd12797">
    <property type="entry name" value="M23_peptidase"/>
    <property type="match status" value="1"/>
</dbReference>
<sequence length="386" mass="40071">MASQVPHARHPEPWLLDESGTYGPHGSHGPGPSGPFGPPGERPAPGGPDSRITLSQSTGASRPARGRHRVRRQRVGRGPSAVLGVAAAAAVGAGGIMSSQAVRADTGAAAEERSIADAAVDRLADLTGAAADEQTAPADGVTAVTTAGEEVADSGQSQTGETTDTAFTDVTDPGELLRARLLAQADQQRADAEEAAKQQAEREAEIEAARIAAERAEAERRAQEEAERREREEAERRAREEAERRAREEAERLANLTVVPTSNYAITSTYGQAGSMWSSGYHTGLDMAAPIGTAVVSAAAGTITSAGWSGAYGYRIVVTHADGTETWYCHLSSIVQASGEVAAGDLIGRVGATGNVSGAHLHLEVRTASGSHVDPLAWLRNRGANV</sequence>
<protein>
    <submittedName>
        <fullName evidence="3">Murein DD-endopeptidase MepM/ murein hydrolase activator NlpD</fullName>
    </submittedName>
</protein>
<dbReference type="SUPFAM" id="SSF51261">
    <property type="entry name" value="Duplicated hybrid motif"/>
    <property type="match status" value="1"/>
</dbReference>
<keyword evidence="4" id="KW-1185">Reference proteome</keyword>
<dbReference type="InterPro" id="IPR011055">
    <property type="entry name" value="Dup_hybrid_motif"/>
</dbReference>
<feature type="compositionally biased region" description="Basic and acidic residues" evidence="1">
    <location>
        <begin position="188"/>
        <end position="248"/>
    </location>
</feature>
<dbReference type="EMBL" id="JACBZD010000001">
    <property type="protein sequence ID" value="NYI05146.1"/>
    <property type="molecule type" value="Genomic_DNA"/>
</dbReference>
<dbReference type="InterPro" id="IPR016047">
    <property type="entry name" value="M23ase_b-sheet_dom"/>
</dbReference>
<comment type="caution">
    <text evidence="3">The sequence shown here is derived from an EMBL/GenBank/DDBJ whole genome shotgun (WGS) entry which is preliminary data.</text>
</comment>
<accession>A0A852ZRT0</accession>
<evidence type="ECO:0000259" key="2">
    <source>
        <dbReference type="Pfam" id="PF01551"/>
    </source>
</evidence>
<dbReference type="Pfam" id="PF01551">
    <property type="entry name" value="Peptidase_M23"/>
    <property type="match status" value="1"/>
</dbReference>
<evidence type="ECO:0000256" key="1">
    <source>
        <dbReference type="SAM" id="MobiDB-lite"/>
    </source>
</evidence>
<dbReference type="PANTHER" id="PTHR21666:SF270">
    <property type="entry name" value="MUREIN HYDROLASE ACTIVATOR ENVC"/>
    <property type="match status" value="1"/>
</dbReference>
<gene>
    <name evidence="3" type="ORF">FHU37_002089</name>
</gene>
<feature type="compositionally biased region" description="Pro residues" evidence="1">
    <location>
        <begin position="32"/>
        <end position="46"/>
    </location>
</feature>
<dbReference type="RefSeq" id="WP_179813938.1">
    <property type="nucleotide sequence ID" value="NZ_JACBZD010000001.1"/>
</dbReference>
<feature type="region of interest" description="Disordered" evidence="1">
    <location>
        <begin position="1"/>
        <end position="81"/>
    </location>
</feature>
<feature type="domain" description="M23ase beta-sheet core" evidence="2">
    <location>
        <begin position="281"/>
        <end position="375"/>
    </location>
</feature>
<evidence type="ECO:0000313" key="4">
    <source>
        <dbReference type="Proteomes" id="UP000567795"/>
    </source>
</evidence>
<evidence type="ECO:0000313" key="3">
    <source>
        <dbReference type="EMBL" id="NYI05146.1"/>
    </source>
</evidence>
<feature type="region of interest" description="Disordered" evidence="1">
    <location>
        <begin position="185"/>
        <end position="248"/>
    </location>
</feature>
<keyword evidence="3" id="KW-0378">Hydrolase</keyword>
<name>A0A852ZRT0_9ACTN</name>